<evidence type="ECO:0000313" key="2">
    <source>
        <dbReference type="Proteomes" id="UP000054538"/>
    </source>
</evidence>
<dbReference type="AlphaFoldDB" id="A0A0D0CUP0"/>
<reference evidence="1 2" key="1">
    <citation type="submission" date="2014-04" db="EMBL/GenBank/DDBJ databases">
        <authorList>
            <consortium name="DOE Joint Genome Institute"/>
            <person name="Kuo A."/>
            <person name="Kohler A."/>
            <person name="Jargeat P."/>
            <person name="Nagy L.G."/>
            <person name="Floudas D."/>
            <person name="Copeland A."/>
            <person name="Barry K.W."/>
            <person name="Cichocki N."/>
            <person name="Veneault-Fourrey C."/>
            <person name="LaButti K."/>
            <person name="Lindquist E.A."/>
            <person name="Lipzen A."/>
            <person name="Lundell T."/>
            <person name="Morin E."/>
            <person name="Murat C."/>
            <person name="Sun H."/>
            <person name="Tunlid A."/>
            <person name="Henrissat B."/>
            <person name="Grigoriev I.V."/>
            <person name="Hibbett D.S."/>
            <person name="Martin F."/>
            <person name="Nordberg H.P."/>
            <person name="Cantor M.N."/>
            <person name="Hua S.X."/>
        </authorList>
    </citation>
    <scope>NUCLEOTIDE SEQUENCE [LARGE SCALE GENOMIC DNA]</scope>
    <source>
        <strain evidence="1 2">Ve08.2h10</strain>
    </source>
</reference>
<evidence type="ECO:0000313" key="1">
    <source>
        <dbReference type="EMBL" id="KIK79178.1"/>
    </source>
</evidence>
<dbReference type="Proteomes" id="UP000054538">
    <property type="component" value="Unassembled WGS sequence"/>
</dbReference>
<accession>A0A0D0CUP0</accession>
<proteinExistence type="predicted"/>
<organism evidence="1 2">
    <name type="scientific">Paxillus rubicundulus Ve08.2h10</name>
    <dbReference type="NCBI Taxonomy" id="930991"/>
    <lineage>
        <taxon>Eukaryota</taxon>
        <taxon>Fungi</taxon>
        <taxon>Dikarya</taxon>
        <taxon>Basidiomycota</taxon>
        <taxon>Agaricomycotina</taxon>
        <taxon>Agaricomycetes</taxon>
        <taxon>Agaricomycetidae</taxon>
        <taxon>Boletales</taxon>
        <taxon>Paxilineae</taxon>
        <taxon>Paxillaceae</taxon>
        <taxon>Paxillus</taxon>
    </lineage>
</organism>
<reference evidence="2" key="2">
    <citation type="submission" date="2015-01" db="EMBL/GenBank/DDBJ databases">
        <title>Evolutionary Origins and Diversification of the Mycorrhizal Mutualists.</title>
        <authorList>
            <consortium name="DOE Joint Genome Institute"/>
            <consortium name="Mycorrhizal Genomics Consortium"/>
            <person name="Kohler A."/>
            <person name="Kuo A."/>
            <person name="Nagy L.G."/>
            <person name="Floudas D."/>
            <person name="Copeland A."/>
            <person name="Barry K.W."/>
            <person name="Cichocki N."/>
            <person name="Veneault-Fourrey C."/>
            <person name="LaButti K."/>
            <person name="Lindquist E.A."/>
            <person name="Lipzen A."/>
            <person name="Lundell T."/>
            <person name="Morin E."/>
            <person name="Murat C."/>
            <person name="Riley R."/>
            <person name="Ohm R."/>
            <person name="Sun H."/>
            <person name="Tunlid A."/>
            <person name="Henrissat B."/>
            <person name="Grigoriev I.V."/>
            <person name="Hibbett D.S."/>
            <person name="Martin F."/>
        </authorList>
    </citation>
    <scope>NUCLEOTIDE SEQUENCE [LARGE SCALE GENOMIC DNA]</scope>
    <source>
        <strain evidence="2">Ve08.2h10</strain>
    </source>
</reference>
<protein>
    <submittedName>
        <fullName evidence="1">Uncharacterized protein</fullName>
    </submittedName>
</protein>
<keyword evidence="2" id="KW-1185">Reference proteome</keyword>
<dbReference type="InParanoid" id="A0A0D0CUP0"/>
<feature type="non-terminal residue" evidence="1">
    <location>
        <position position="1"/>
    </location>
</feature>
<name>A0A0D0CUP0_9AGAM</name>
<dbReference type="EMBL" id="KN826356">
    <property type="protein sequence ID" value="KIK79178.1"/>
    <property type="molecule type" value="Genomic_DNA"/>
</dbReference>
<dbReference type="HOGENOM" id="CLU_1713883_0_0_1"/>
<gene>
    <name evidence="1" type="ORF">PAXRUDRAFT_162007</name>
</gene>
<sequence>LQYWLDPKSKQAVTSVQSVEELNLFKVPLCPMLVPPLLPKLIKELQEKWTCNVHTHGDNPVYCYSPMNSMATGYTDPYPDPQARFSLINNIPDSKTPEIIAWFASVGEHNAQKKDHLKFTPFGQLLYNEGFRYLSQFSPSMMSLKELAASMGT</sequence>